<organism evidence="3 4">
    <name type="scientific">Pseudomonas poae</name>
    <dbReference type="NCBI Taxonomy" id="200451"/>
    <lineage>
        <taxon>Bacteria</taxon>
        <taxon>Pseudomonadati</taxon>
        <taxon>Pseudomonadota</taxon>
        <taxon>Gammaproteobacteria</taxon>
        <taxon>Pseudomonadales</taxon>
        <taxon>Pseudomonadaceae</taxon>
        <taxon>Pseudomonas</taxon>
    </lineage>
</organism>
<evidence type="ECO:0008006" key="5">
    <source>
        <dbReference type="Google" id="ProtNLM"/>
    </source>
</evidence>
<dbReference type="RefSeq" id="WP_105698468.1">
    <property type="nucleotide sequence ID" value="NZ_CP159260.1"/>
</dbReference>
<comment type="caution">
    <text evidence="3">The sequence shown here is derived from an EMBL/GenBank/DDBJ whole genome shotgun (WGS) entry which is preliminary data.</text>
</comment>
<dbReference type="SUPFAM" id="SSF50249">
    <property type="entry name" value="Nucleic acid-binding proteins"/>
    <property type="match status" value="1"/>
</dbReference>
<evidence type="ECO:0000313" key="3">
    <source>
        <dbReference type="EMBL" id="PRC13960.1"/>
    </source>
</evidence>
<dbReference type="EMBL" id="PCQL01000025">
    <property type="protein sequence ID" value="PRC13960.1"/>
    <property type="molecule type" value="Genomic_DNA"/>
</dbReference>
<evidence type="ECO:0000259" key="1">
    <source>
        <dbReference type="Pfam" id="PF01796"/>
    </source>
</evidence>
<gene>
    <name evidence="3" type="ORF">CQZ99_20730</name>
</gene>
<evidence type="ECO:0000313" key="4">
    <source>
        <dbReference type="Proteomes" id="UP000238045"/>
    </source>
</evidence>
<name>A0A2S9EFU0_9PSED</name>
<reference evidence="3 4" key="1">
    <citation type="submission" date="2017-09" db="EMBL/GenBank/DDBJ databases">
        <title>Genomic, metabolic, and phenotypic characteristics of bacterial isolates from the natural microbiome of the model nematode Caenorhabditis elegans.</title>
        <authorList>
            <person name="Zimmermann J."/>
            <person name="Obeng N."/>
            <person name="Yang W."/>
            <person name="Obeng O."/>
            <person name="Kissoyan K."/>
            <person name="Pees B."/>
            <person name="Dirksen P."/>
            <person name="Hoppner M."/>
            <person name="Franke A."/>
            <person name="Rosenstiel P."/>
            <person name="Leippe M."/>
            <person name="Dierking K."/>
            <person name="Kaleta C."/>
            <person name="Schulenburg H."/>
        </authorList>
    </citation>
    <scope>NUCLEOTIDE SEQUENCE [LARGE SCALE GENOMIC DNA]</scope>
    <source>
        <strain evidence="3 4">MYb117</strain>
    </source>
</reference>
<proteinExistence type="predicted"/>
<dbReference type="InterPro" id="IPR012340">
    <property type="entry name" value="NA-bd_OB-fold"/>
</dbReference>
<dbReference type="InterPro" id="IPR052513">
    <property type="entry name" value="Thioester_dehydratase-like"/>
</dbReference>
<keyword evidence="4" id="KW-1185">Reference proteome</keyword>
<protein>
    <recommendedName>
        <fullName evidence="5">DUF35 domain-containing protein</fullName>
    </recommendedName>
</protein>
<dbReference type="Pfam" id="PF12172">
    <property type="entry name" value="zf-ChsH2"/>
    <property type="match status" value="1"/>
</dbReference>
<accession>A0A2S9EFU0</accession>
<dbReference type="InterPro" id="IPR002878">
    <property type="entry name" value="ChsH2_C"/>
</dbReference>
<feature type="domain" description="ChsH2 C-terminal OB-fold" evidence="1">
    <location>
        <begin position="53"/>
        <end position="110"/>
    </location>
</feature>
<evidence type="ECO:0000259" key="2">
    <source>
        <dbReference type="Pfam" id="PF12172"/>
    </source>
</evidence>
<dbReference type="PANTHER" id="PTHR34075:SF5">
    <property type="entry name" value="BLR3430 PROTEIN"/>
    <property type="match status" value="1"/>
</dbReference>
<dbReference type="Proteomes" id="UP000238045">
    <property type="component" value="Unassembled WGS sequence"/>
</dbReference>
<sequence length="128" mass="14222">MRLTSPHITPESAPFWAAANHGQLLLRRCLDTGKAYYYPRDHSPFTGTTATDWIIASGNATLYSFSYSRRNDEAYCIAYVTLEEGPTILSAIRCDQPQLLRIGQRLKVAFAPTPSGQKIPIFELSPTG</sequence>
<dbReference type="PANTHER" id="PTHR34075">
    <property type="entry name" value="BLR3430 PROTEIN"/>
    <property type="match status" value="1"/>
</dbReference>
<dbReference type="AlphaFoldDB" id="A0A2S9EFU0"/>
<dbReference type="InterPro" id="IPR022002">
    <property type="entry name" value="ChsH2_Znr"/>
</dbReference>
<feature type="domain" description="ChsH2 rubredoxin-like zinc ribbon" evidence="2">
    <location>
        <begin position="16"/>
        <end position="41"/>
    </location>
</feature>
<dbReference type="Pfam" id="PF01796">
    <property type="entry name" value="OB_ChsH2_C"/>
    <property type="match status" value="1"/>
</dbReference>